<dbReference type="PANTHER" id="PTHR33515:SF1">
    <property type="entry name" value="RIBOSOME-BINDING FACTOR A, CHLOROPLASTIC-RELATED"/>
    <property type="match status" value="1"/>
</dbReference>
<dbReference type="PANTHER" id="PTHR33515">
    <property type="entry name" value="RIBOSOME-BINDING FACTOR A, CHLOROPLASTIC-RELATED"/>
    <property type="match status" value="1"/>
</dbReference>
<name>A0A075JGX4_9MICO</name>
<protein>
    <recommendedName>
        <fullName evidence="3">Ribosome-binding factor A</fullName>
    </recommendedName>
</protein>
<feature type="region of interest" description="Disordered" evidence="4">
    <location>
        <begin position="120"/>
        <end position="145"/>
    </location>
</feature>
<dbReference type="GeneID" id="41841357"/>
<dbReference type="HOGENOM" id="CLU_089475_0_0_11"/>
<dbReference type="GO" id="GO:0005829">
    <property type="term" value="C:cytosol"/>
    <property type="evidence" value="ECO:0007669"/>
    <property type="project" value="TreeGrafter"/>
</dbReference>
<evidence type="ECO:0000256" key="1">
    <source>
        <dbReference type="ARBA" id="ARBA00022490"/>
    </source>
</evidence>
<sequence length="145" mass="15848">MADQARARKVADRIKSLVAEYVEFRLKDERVGFLTITDVRVTGDLQNASVFYTVFGSDEERAATAEALADNKGRIRSHVGKGLGIRLTPTLEFIADAIPEGAAHLEDVLAQTRARDEELARNRSTAAYAGEADPYKKPAEPADEA</sequence>
<dbReference type="EMBL" id="CP008889">
    <property type="protein sequence ID" value="AIF41129.1"/>
    <property type="molecule type" value="Genomic_DNA"/>
</dbReference>
<accession>A0A075JGX4</accession>
<dbReference type="InterPro" id="IPR020053">
    <property type="entry name" value="Ribosome-bd_factorA_CS"/>
</dbReference>
<comment type="subcellular location">
    <subcellularLocation>
        <location evidence="3">Cytoplasm</location>
    </subcellularLocation>
</comment>
<evidence type="ECO:0000256" key="2">
    <source>
        <dbReference type="ARBA" id="ARBA00022517"/>
    </source>
</evidence>
<comment type="function">
    <text evidence="3">One of several proteins that assist in the late maturation steps of the functional core of the 30S ribosomal subunit. Associates with free 30S ribosomal subunits (but not with 30S subunits that are part of 70S ribosomes or polysomes). Required for efficient processing of 16S rRNA. May interact with the 5'-terminal helix region of 16S rRNA.</text>
</comment>
<dbReference type="GO" id="GO:0043024">
    <property type="term" value="F:ribosomal small subunit binding"/>
    <property type="evidence" value="ECO:0007669"/>
    <property type="project" value="TreeGrafter"/>
</dbReference>
<dbReference type="PROSITE" id="PS01319">
    <property type="entry name" value="RBFA"/>
    <property type="match status" value="1"/>
</dbReference>
<dbReference type="OrthoDB" id="307788at2"/>
<evidence type="ECO:0000256" key="3">
    <source>
        <dbReference type="HAMAP-Rule" id="MF_00003"/>
    </source>
</evidence>
<dbReference type="RefSeq" id="WP_006943469.1">
    <property type="nucleotide sequence ID" value="NZ_CAKZHM010000073.1"/>
</dbReference>
<dbReference type="InterPro" id="IPR023799">
    <property type="entry name" value="RbfA_dom_sf"/>
</dbReference>
<comment type="similarity">
    <text evidence="3">Belongs to the RbfA family.</text>
</comment>
<dbReference type="SUPFAM" id="SSF89919">
    <property type="entry name" value="Ribosome-binding factor A, RbfA"/>
    <property type="match status" value="1"/>
</dbReference>
<gene>
    <name evidence="3" type="primary">rbfA</name>
    <name evidence="5" type="ORF">HX89_09415</name>
</gene>
<dbReference type="Gene3D" id="3.30.300.20">
    <property type="match status" value="1"/>
</dbReference>
<dbReference type="InterPro" id="IPR000238">
    <property type="entry name" value="RbfA"/>
</dbReference>
<keyword evidence="6" id="KW-1185">Reference proteome</keyword>
<comment type="subunit">
    <text evidence="3">Monomer. Binds 30S ribosomal subunits, but not 50S ribosomal subunits or 70S ribosomes.</text>
</comment>
<keyword evidence="2 3" id="KW-0690">Ribosome biogenesis</keyword>
<evidence type="ECO:0000256" key="4">
    <source>
        <dbReference type="SAM" id="MobiDB-lite"/>
    </source>
</evidence>
<dbReference type="eggNOG" id="COG0858">
    <property type="taxonomic scope" value="Bacteria"/>
</dbReference>
<dbReference type="GO" id="GO:0030490">
    <property type="term" value="P:maturation of SSU-rRNA"/>
    <property type="evidence" value="ECO:0007669"/>
    <property type="project" value="UniProtKB-UniRule"/>
</dbReference>
<dbReference type="KEGG" id="dni:HX89_09415"/>
<reference evidence="5 6" key="1">
    <citation type="submission" date="2014-07" db="EMBL/GenBank/DDBJ databases">
        <title>Genome Sequencing of Dermacoccus nishinomiyaensis.</title>
        <authorList>
            <person name="Hong K.W."/>
            <person name="Chan K.G."/>
        </authorList>
    </citation>
    <scope>NUCLEOTIDE SEQUENCE [LARGE SCALE GENOMIC DNA]</scope>
    <source>
        <strain evidence="5 6">M25</strain>
    </source>
</reference>
<dbReference type="NCBIfam" id="TIGR00082">
    <property type="entry name" value="rbfA"/>
    <property type="match status" value="1"/>
</dbReference>
<keyword evidence="1 3" id="KW-0963">Cytoplasm</keyword>
<feature type="compositionally biased region" description="Basic and acidic residues" evidence="4">
    <location>
        <begin position="133"/>
        <end position="145"/>
    </location>
</feature>
<evidence type="ECO:0000313" key="6">
    <source>
        <dbReference type="Proteomes" id="UP000027986"/>
    </source>
</evidence>
<dbReference type="InterPro" id="IPR015946">
    <property type="entry name" value="KH_dom-like_a/b"/>
</dbReference>
<dbReference type="AlphaFoldDB" id="A0A075JGX4"/>
<proteinExistence type="inferred from homology"/>
<dbReference type="Proteomes" id="UP000027986">
    <property type="component" value="Chromosome"/>
</dbReference>
<dbReference type="HAMAP" id="MF_00003">
    <property type="entry name" value="RbfA"/>
    <property type="match status" value="1"/>
</dbReference>
<dbReference type="STRING" id="1274.HX89_09415"/>
<organism evidence="5 6">
    <name type="scientific">Dermacoccus nishinomiyaensis</name>
    <dbReference type="NCBI Taxonomy" id="1274"/>
    <lineage>
        <taxon>Bacteria</taxon>
        <taxon>Bacillati</taxon>
        <taxon>Actinomycetota</taxon>
        <taxon>Actinomycetes</taxon>
        <taxon>Micrococcales</taxon>
        <taxon>Dermacoccaceae</taxon>
        <taxon>Dermacoccus</taxon>
    </lineage>
</organism>
<evidence type="ECO:0000313" key="5">
    <source>
        <dbReference type="EMBL" id="AIF41129.1"/>
    </source>
</evidence>
<dbReference type="Pfam" id="PF02033">
    <property type="entry name" value="RBFA"/>
    <property type="match status" value="1"/>
</dbReference>